<keyword evidence="2" id="KW-1185">Reference proteome</keyword>
<comment type="caution">
    <text evidence="1">The sequence shown here is derived from an EMBL/GenBank/DDBJ whole genome shotgun (WGS) entry which is preliminary data.</text>
</comment>
<accession>A0ABP0NS05</accession>
<reference evidence="1 2" key="1">
    <citation type="submission" date="2024-02" db="EMBL/GenBank/DDBJ databases">
        <authorList>
            <person name="Chen Y."/>
            <person name="Shah S."/>
            <person name="Dougan E. K."/>
            <person name="Thang M."/>
            <person name="Chan C."/>
        </authorList>
    </citation>
    <scope>NUCLEOTIDE SEQUENCE [LARGE SCALE GENOMIC DNA]</scope>
</reference>
<organism evidence="1 2">
    <name type="scientific">Durusdinium trenchii</name>
    <dbReference type="NCBI Taxonomy" id="1381693"/>
    <lineage>
        <taxon>Eukaryota</taxon>
        <taxon>Sar</taxon>
        <taxon>Alveolata</taxon>
        <taxon>Dinophyceae</taxon>
        <taxon>Suessiales</taxon>
        <taxon>Symbiodiniaceae</taxon>
        <taxon>Durusdinium</taxon>
    </lineage>
</organism>
<sequence>MHTKRAVTTWTMQTRPDVQRVGFAAILFVMSKAHIKDFKVNCTVGITLSLHSCSELVHHLAAGMHIASWRGKPQRSQQGEQCSWELGICIKVNKAQVCQYYELCM</sequence>
<dbReference type="Proteomes" id="UP001642484">
    <property type="component" value="Unassembled WGS sequence"/>
</dbReference>
<name>A0ABP0NS05_9DINO</name>
<evidence type="ECO:0000313" key="2">
    <source>
        <dbReference type="Proteomes" id="UP001642484"/>
    </source>
</evidence>
<protein>
    <submittedName>
        <fullName evidence="1">Uncharacterized protein</fullName>
    </submittedName>
</protein>
<evidence type="ECO:0000313" key="1">
    <source>
        <dbReference type="EMBL" id="CAK9066568.1"/>
    </source>
</evidence>
<dbReference type="EMBL" id="CAXAMN010022123">
    <property type="protein sequence ID" value="CAK9066568.1"/>
    <property type="molecule type" value="Genomic_DNA"/>
</dbReference>
<gene>
    <name evidence="1" type="ORF">CCMP2556_LOCUS32701</name>
</gene>
<proteinExistence type="predicted"/>